<dbReference type="Proteomes" id="UP000550501">
    <property type="component" value="Unassembled WGS sequence"/>
</dbReference>
<evidence type="ECO:0000313" key="3">
    <source>
        <dbReference type="EMBL" id="MBB2989142.1"/>
    </source>
</evidence>
<accession>A0A839Q7F2</accession>
<evidence type="ECO:0000313" key="4">
    <source>
        <dbReference type="Proteomes" id="UP000550501"/>
    </source>
</evidence>
<dbReference type="PANTHER" id="PTHR39428">
    <property type="entry name" value="F420H(2)-DEPENDENT QUINONE REDUCTASE RV1261C"/>
    <property type="match status" value="1"/>
</dbReference>
<sequence length="140" mass="15913">MSENAELSPTDWVREQTERILAQGTTDGVEVLDRPIVLFTTTGAQSGKKRYVPLMRVEENGRYAMVASKGGDPKHPSWYFNVKANPSVTVQDGEKVIEGVAREIDGEEREHWWKLAVEAYPPYAEYQTKTDRQIPVFLVE</sequence>
<dbReference type="AlphaFoldDB" id="A0A839Q7F2"/>
<protein>
    <submittedName>
        <fullName evidence="3">Deazaflavin-dependent oxidoreductase (Nitroreductase family)</fullName>
    </submittedName>
</protein>
<dbReference type="NCBIfam" id="TIGR00026">
    <property type="entry name" value="hi_GC_TIGR00026"/>
    <property type="match status" value="1"/>
</dbReference>
<evidence type="ECO:0000256" key="2">
    <source>
        <dbReference type="ARBA" id="ARBA00049106"/>
    </source>
</evidence>
<organism evidence="3 4">
    <name type="scientific">Mycolicibacterium iranicum</name>
    <name type="common">Mycobacterium iranicum</name>
    <dbReference type="NCBI Taxonomy" id="912594"/>
    <lineage>
        <taxon>Bacteria</taxon>
        <taxon>Bacillati</taxon>
        <taxon>Actinomycetota</taxon>
        <taxon>Actinomycetes</taxon>
        <taxon>Mycobacteriales</taxon>
        <taxon>Mycobacteriaceae</taxon>
        <taxon>Mycolicibacterium</taxon>
    </lineage>
</organism>
<evidence type="ECO:0000256" key="1">
    <source>
        <dbReference type="ARBA" id="ARBA00008710"/>
    </source>
</evidence>
<dbReference type="InterPro" id="IPR004378">
    <property type="entry name" value="F420H2_quin_Rdtase"/>
</dbReference>
<comment type="similarity">
    <text evidence="1">Belongs to the F420H(2)-dependent quinone reductase family.</text>
</comment>
<dbReference type="PANTHER" id="PTHR39428:SF3">
    <property type="entry name" value="DEAZAFLAVIN-DEPENDENT NITROREDUCTASE"/>
    <property type="match status" value="1"/>
</dbReference>
<proteinExistence type="inferred from homology"/>
<comment type="caution">
    <text evidence="3">The sequence shown here is derived from an EMBL/GenBank/DDBJ whole genome shotgun (WGS) entry which is preliminary data.</text>
</comment>
<name>A0A839Q7F2_MYCIR</name>
<dbReference type="GO" id="GO:0016491">
    <property type="term" value="F:oxidoreductase activity"/>
    <property type="evidence" value="ECO:0007669"/>
    <property type="project" value="InterPro"/>
</dbReference>
<dbReference type="GO" id="GO:0005886">
    <property type="term" value="C:plasma membrane"/>
    <property type="evidence" value="ECO:0007669"/>
    <property type="project" value="TreeGrafter"/>
</dbReference>
<dbReference type="Pfam" id="PF04075">
    <property type="entry name" value="F420H2_quin_red"/>
    <property type="match status" value="1"/>
</dbReference>
<dbReference type="EMBL" id="JACHVU010000001">
    <property type="protein sequence ID" value="MBB2989142.1"/>
    <property type="molecule type" value="Genomic_DNA"/>
</dbReference>
<gene>
    <name evidence="3" type="ORF">FHR72_000599</name>
</gene>
<reference evidence="3 4" key="1">
    <citation type="submission" date="2020-08" db="EMBL/GenBank/DDBJ databases">
        <title>The Agave Microbiome: Exploring the role of microbial communities in plant adaptations to desert environments.</title>
        <authorList>
            <person name="Partida-Martinez L.P."/>
        </authorList>
    </citation>
    <scope>NUCLEOTIDE SEQUENCE [LARGE SCALE GENOMIC DNA]</scope>
    <source>
        <strain evidence="3 4">AT2.18</strain>
    </source>
</reference>
<dbReference type="InterPro" id="IPR012349">
    <property type="entry name" value="Split_barrel_FMN-bd"/>
</dbReference>
<comment type="catalytic activity">
    <reaction evidence="2">
        <text>oxidized coenzyme F420-(gamma-L-Glu)(n) + a quinol + H(+) = reduced coenzyme F420-(gamma-L-Glu)(n) + a quinone</text>
        <dbReference type="Rhea" id="RHEA:39663"/>
        <dbReference type="Rhea" id="RHEA-COMP:12939"/>
        <dbReference type="Rhea" id="RHEA-COMP:14378"/>
        <dbReference type="ChEBI" id="CHEBI:15378"/>
        <dbReference type="ChEBI" id="CHEBI:24646"/>
        <dbReference type="ChEBI" id="CHEBI:132124"/>
        <dbReference type="ChEBI" id="CHEBI:133980"/>
        <dbReference type="ChEBI" id="CHEBI:139511"/>
    </reaction>
</comment>
<dbReference type="RefSeq" id="WP_183466394.1">
    <property type="nucleotide sequence ID" value="NZ_JACHVU010000001.1"/>
</dbReference>
<dbReference type="GO" id="GO:0070967">
    <property type="term" value="F:coenzyme F420 binding"/>
    <property type="evidence" value="ECO:0007669"/>
    <property type="project" value="TreeGrafter"/>
</dbReference>
<dbReference type="Gene3D" id="2.30.110.10">
    <property type="entry name" value="Electron Transport, Fmn-binding Protein, Chain A"/>
    <property type="match status" value="1"/>
</dbReference>
<keyword evidence="4" id="KW-1185">Reference proteome</keyword>